<feature type="region of interest" description="Disordered" evidence="1">
    <location>
        <begin position="519"/>
        <end position="633"/>
    </location>
</feature>
<dbReference type="AlphaFoldDB" id="A0A8H6WYC7"/>
<feature type="region of interest" description="Disordered" evidence="1">
    <location>
        <begin position="53"/>
        <end position="93"/>
    </location>
</feature>
<dbReference type="GO" id="GO:0000122">
    <property type="term" value="P:negative regulation of transcription by RNA polymerase II"/>
    <property type="evidence" value="ECO:0007669"/>
    <property type="project" value="TreeGrafter"/>
</dbReference>
<feature type="compositionally biased region" description="Low complexity" evidence="1">
    <location>
        <begin position="126"/>
        <end position="155"/>
    </location>
</feature>
<dbReference type="EMBL" id="JACAZI010000032">
    <property type="protein sequence ID" value="KAF7330945.1"/>
    <property type="molecule type" value="Genomic_DNA"/>
</dbReference>
<comment type="caution">
    <text evidence="3">The sequence shown here is derived from an EMBL/GenBank/DDBJ whole genome shotgun (WGS) entry which is preliminary data.</text>
</comment>
<proteinExistence type="predicted"/>
<feature type="compositionally biased region" description="Low complexity" evidence="1">
    <location>
        <begin position="845"/>
        <end position="855"/>
    </location>
</feature>
<feature type="compositionally biased region" description="Pro residues" evidence="1">
    <location>
        <begin position="175"/>
        <end position="185"/>
    </location>
</feature>
<keyword evidence="4" id="KW-1185">Reference proteome</keyword>
<dbReference type="PANTHER" id="PTHR28014:SF1">
    <property type="entry name" value="NEGATIVE REGULATOR OF RAS-CAMP PATHWAY"/>
    <property type="match status" value="1"/>
</dbReference>
<feature type="compositionally biased region" description="Pro residues" evidence="1">
    <location>
        <begin position="590"/>
        <end position="602"/>
    </location>
</feature>
<feature type="compositionally biased region" description="Acidic residues" evidence="1">
    <location>
        <begin position="535"/>
        <end position="578"/>
    </location>
</feature>
<dbReference type="GO" id="GO:0031930">
    <property type="term" value="P:mitochondria-nucleus signaling pathway"/>
    <property type="evidence" value="ECO:0007669"/>
    <property type="project" value="TreeGrafter"/>
</dbReference>
<dbReference type="InterPro" id="IPR013860">
    <property type="entry name" value="AreA_GATA"/>
</dbReference>
<feature type="compositionally biased region" description="Low complexity" evidence="1">
    <location>
        <begin position="290"/>
        <end position="309"/>
    </location>
</feature>
<dbReference type="Pfam" id="PF08550">
    <property type="entry name" value="GATA_AreA"/>
    <property type="match status" value="1"/>
</dbReference>
<accession>A0A8H6WYC7</accession>
<dbReference type="GO" id="GO:0006808">
    <property type="term" value="P:regulation of nitrogen utilization"/>
    <property type="evidence" value="ECO:0007669"/>
    <property type="project" value="TreeGrafter"/>
</dbReference>
<feature type="compositionally biased region" description="Low complexity" evidence="1">
    <location>
        <begin position="878"/>
        <end position="897"/>
    </location>
</feature>
<feature type="domain" description="Nitrogen regulatory protein areA GATA-like" evidence="2">
    <location>
        <begin position="19"/>
        <end position="43"/>
    </location>
</feature>
<feature type="compositionally biased region" description="Acidic residues" evidence="1">
    <location>
        <begin position="898"/>
        <end position="908"/>
    </location>
</feature>
<feature type="compositionally biased region" description="Low complexity" evidence="1">
    <location>
        <begin position="778"/>
        <end position="797"/>
    </location>
</feature>
<name>A0A8H6WYC7_9AGAR</name>
<sequence length="1125" mass="118102">MPVLALAHDGLDSQDALQLWSVFSKCKNQLQEGRRLENISWRLAFRDLTQNKRLVDGPWPPTPESVCSDDSAATKSSSTDITSSSAATSTMTTPALPAGRIICDMIPPGLTQKLTQNQKDTKKDSYPTPASSSSSKSSGSASSSAVSIAVESPAPQQDLPEVDVPKVVVLTPTPNLTPHPTPPATPLLAASAPPAPRALAPPTPSSPGSSAQTRRDPPGPLFLPRSATRGMGSPVFSPVDSAYAPAPQASYAPQSTHILPLGGAPGPLTSSSVKTAARGTGSKFYLAAHTGTSGSSHSSSRSSGTSNSYENEHRSHSSSSSGSDSSRERGEGESTFVHGPERGLGNARGRGRGQARNGGRRTSSSEEVEPPQVPQQQPQQQKPPPEVKQKQQPVEQPPQAPQPLHPKQQQQQQQQQQQPQPQQKPPRAASAPFLAGVGLGLEMTPRTEAQVNGRQPAAPAPADADDARSVSSLATSSSHLRMRGGTRVTGHGKEGSGAQQFGALGLPSNLAAATALVERTMGAGSGRRKVILQTSDEEDGEWSDDEDESAEGAESVEGEVEGEAEQDDEEWEDEESENAEQSGVAANAKAPPPSLQQQPPPHLGHSRGHSTGGTSGGTDLRQLPSRPHRSAGHLPALANAGAAPAKHHHTTSAQNARTVRALKATMSATTISSAMLEAQRQRELFAKAPRISYENLTQLASSRPGGLTLLLGGGRQSQPGVAEQYQQQQQQLQQQNGVVPSQRPSRPGGIGGLGLHMSAVRPPPTGGAELSPIPPTPATAVQQQHQQPAARRQQQPQPQAPAPPSPKQQQHQQQQPAPLRRPPMMPRALSSSALPPHFGGGVAGASGSLGKSSVAEPVVSVGGPDVLGGRAGPAAAVASGSTTTQNGSTSAGAGAEWMEYDDDDEESDADGRSKVKGRDDGQLSQSVAQERLRVFLSRAKTGGPNGASNGVDSAEAERRRLYEQAGVVPWAAAANQHNVVPDYVAEPPPNRSMSTAPVGFPYNLPAPAPPSTPRTTRQQMLRNEMSESLRHNLLWQRKLSRTDTIGPQPRRTKSTVNVPSAVLGAGQVGRLPEKSLVRVTPRAPGVERRETLPPMDPPVPEGGGKKKLVRNLSWANTSDYHARGW</sequence>
<reference evidence="3" key="1">
    <citation type="submission" date="2020-05" db="EMBL/GenBank/DDBJ databases">
        <title>Mycena genomes resolve the evolution of fungal bioluminescence.</title>
        <authorList>
            <person name="Tsai I.J."/>
        </authorList>
    </citation>
    <scope>NUCLEOTIDE SEQUENCE</scope>
    <source>
        <strain evidence="3">CCC161011</strain>
    </source>
</reference>
<evidence type="ECO:0000313" key="4">
    <source>
        <dbReference type="Proteomes" id="UP000620124"/>
    </source>
</evidence>
<feature type="compositionally biased region" description="Low complexity" evidence="1">
    <location>
        <begin position="68"/>
        <end position="93"/>
    </location>
</feature>
<feature type="region of interest" description="Disordered" evidence="1">
    <location>
        <begin position="287"/>
        <end position="502"/>
    </location>
</feature>
<dbReference type="Proteomes" id="UP000620124">
    <property type="component" value="Unassembled WGS sequence"/>
</dbReference>
<protein>
    <recommendedName>
        <fullName evidence="2">Nitrogen regulatory protein areA GATA-like domain-containing protein</fullName>
    </recommendedName>
</protein>
<dbReference type="GO" id="GO:0005737">
    <property type="term" value="C:cytoplasm"/>
    <property type="evidence" value="ECO:0007669"/>
    <property type="project" value="TreeGrafter"/>
</dbReference>
<gene>
    <name evidence="3" type="ORF">MVEN_02434400</name>
</gene>
<organism evidence="3 4">
    <name type="scientific">Mycena venus</name>
    <dbReference type="NCBI Taxonomy" id="2733690"/>
    <lineage>
        <taxon>Eukaryota</taxon>
        <taxon>Fungi</taxon>
        <taxon>Dikarya</taxon>
        <taxon>Basidiomycota</taxon>
        <taxon>Agaricomycotina</taxon>
        <taxon>Agaricomycetes</taxon>
        <taxon>Agaricomycetidae</taxon>
        <taxon>Agaricales</taxon>
        <taxon>Marasmiineae</taxon>
        <taxon>Mycenaceae</taxon>
        <taxon>Mycena</taxon>
    </lineage>
</organism>
<feature type="compositionally biased region" description="Low complexity" evidence="1">
    <location>
        <begin position="241"/>
        <end position="255"/>
    </location>
</feature>
<feature type="region of interest" description="Disordered" evidence="1">
    <location>
        <begin position="116"/>
        <end position="275"/>
    </location>
</feature>
<feature type="region of interest" description="Disordered" evidence="1">
    <location>
        <begin position="707"/>
        <end position="930"/>
    </location>
</feature>
<feature type="compositionally biased region" description="Pro residues" evidence="1">
    <location>
        <begin position="395"/>
        <end position="404"/>
    </location>
</feature>
<feature type="compositionally biased region" description="Pro residues" evidence="1">
    <location>
        <begin position="193"/>
        <end position="205"/>
    </location>
</feature>
<dbReference type="InterPro" id="IPR053043">
    <property type="entry name" value="Ras-cAMP_regulatory"/>
</dbReference>
<dbReference type="OrthoDB" id="515401at2759"/>
<evidence type="ECO:0000259" key="2">
    <source>
        <dbReference type="Pfam" id="PF08550"/>
    </source>
</evidence>
<feature type="region of interest" description="Disordered" evidence="1">
    <location>
        <begin position="1081"/>
        <end position="1108"/>
    </location>
</feature>
<evidence type="ECO:0000313" key="3">
    <source>
        <dbReference type="EMBL" id="KAF7330945.1"/>
    </source>
</evidence>
<dbReference type="PANTHER" id="PTHR28014">
    <property type="entry name" value="NEGATIVE REGULATOR OF RAS-CAMP PATHWAY"/>
    <property type="match status" value="1"/>
</dbReference>
<feature type="compositionally biased region" description="Basic and acidic residues" evidence="1">
    <location>
        <begin position="909"/>
        <end position="921"/>
    </location>
</feature>
<feature type="compositionally biased region" description="Low complexity" evidence="1">
    <location>
        <begin position="724"/>
        <end position="735"/>
    </location>
</feature>
<feature type="compositionally biased region" description="Low complexity" evidence="1">
    <location>
        <begin position="469"/>
        <end position="478"/>
    </location>
</feature>
<feature type="compositionally biased region" description="Low complexity" evidence="1">
    <location>
        <begin position="807"/>
        <end position="818"/>
    </location>
</feature>
<evidence type="ECO:0000256" key="1">
    <source>
        <dbReference type="SAM" id="MobiDB-lite"/>
    </source>
</evidence>
<feature type="compositionally biased region" description="Low complexity" evidence="1">
    <location>
        <begin position="405"/>
        <end position="421"/>
    </location>
</feature>